<dbReference type="Proteomes" id="UP000275024">
    <property type="component" value="Unassembled WGS sequence"/>
</dbReference>
<dbReference type="PANTHER" id="PTHR35339">
    <property type="entry name" value="LINALOOL DEHYDRATASE_ISOMERASE DOMAIN-CONTAINING PROTEIN"/>
    <property type="match status" value="1"/>
</dbReference>
<feature type="region of interest" description="Disordered" evidence="1">
    <location>
        <begin position="1"/>
        <end position="23"/>
    </location>
</feature>
<comment type="caution">
    <text evidence="3">The sequence shown here is derived from an EMBL/GenBank/DDBJ whole genome shotgun (WGS) entry which is preliminary data.</text>
</comment>
<dbReference type="Proteomes" id="UP000268652">
    <property type="component" value="Unassembled WGS sequence"/>
</dbReference>
<evidence type="ECO:0000256" key="1">
    <source>
        <dbReference type="SAM" id="MobiDB-lite"/>
    </source>
</evidence>
<name>A0A3A9X1X3_9ACTN</name>
<accession>A0A3A9X1X3</accession>
<protein>
    <submittedName>
        <fullName evidence="3">DUF2264 domain-containing protein</fullName>
    </submittedName>
</protein>
<feature type="region of interest" description="Disordered" evidence="1">
    <location>
        <begin position="431"/>
        <end position="470"/>
    </location>
</feature>
<evidence type="ECO:0000313" key="5">
    <source>
        <dbReference type="Proteomes" id="UP000268652"/>
    </source>
</evidence>
<gene>
    <name evidence="4" type="ORF">D7318_02310</name>
    <name evidence="3" type="ORF">D7319_00580</name>
</gene>
<reference evidence="5 6" key="1">
    <citation type="submission" date="2018-09" db="EMBL/GenBank/DDBJ databases">
        <title>Streptomyces sp. nov. DS1-2, an endophytic actinomycete isolated from roots of Dendrobium scabrilingue.</title>
        <authorList>
            <person name="Kuncharoen N."/>
            <person name="Kudo T."/>
            <person name="Ohkuma M."/>
            <person name="Yuki M."/>
            <person name="Tanasupawat S."/>
        </authorList>
    </citation>
    <scope>NUCLEOTIDE SEQUENCE [LARGE SCALE GENOMIC DNA]</scope>
    <source>
        <strain evidence="3 6">AZ1-7</strain>
        <strain evidence="4 5">DS1-2</strain>
    </source>
</reference>
<evidence type="ECO:0000313" key="3">
    <source>
        <dbReference type="EMBL" id="RKN12497.1"/>
    </source>
</evidence>
<evidence type="ECO:0000313" key="4">
    <source>
        <dbReference type="EMBL" id="RKN27735.1"/>
    </source>
</evidence>
<keyword evidence="5" id="KW-1185">Reference proteome</keyword>
<evidence type="ECO:0000313" key="6">
    <source>
        <dbReference type="Proteomes" id="UP000275024"/>
    </source>
</evidence>
<dbReference type="InterPro" id="IPR016624">
    <property type="entry name" value="UCP014753"/>
</dbReference>
<dbReference type="AlphaFoldDB" id="A0A3A9X1X3"/>
<dbReference type="RefSeq" id="WP_120695094.1">
    <property type="nucleotide sequence ID" value="NZ_RBDX01000001.1"/>
</dbReference>
<feature type="domain" description="DUF2264" evidence="2">
    <location>
        <begin position="21"/>
        <end position="371"/>
    </location>
</feature>
<dbReference type="EMBL" id="RBDY01000001">
    <property type="protein sequence ID" value="RKN27735.1"/>
    <property type="molecule type" value="Genomic_DNA"/>
</dbReference>
<dbReference type="InterPro" id="IPR049349">
    <property type="entry name" value="DUF2264_N"/>
</dbReference>
<dbReference type="EMBL" id="RBDX01000001">
    <property type="protein sequence ID" value="RKN12497.1"/>
    <property type="molecule type" value="Genomic_DNA"/>
</dbReference>
<dbReference type="Pfam" id="PF10022">
    <property type="entry name" value="DUF2264"/>
    <property type="match status" value="1"/>
</dbReference>
<sequence length="654" mass="70059">MFPPSSSRVAPADGSPITGLTRGDWERAAGRLLDAVRPHAVPGHSLIHLPGPTSGSGRLSDGLEGYARTFLLAAYRSAHAGRHLADHVLAPYAEGLEHGTDPTAPGRWPLPAELPQARVEAAAVAIGLHESRHRLWDRLPDRVRQRTVDWLGGISDTEVPPNNWLWFKAVVAAFLRSVGAPHSTGDIARAVERTEEWYAGGGWYTDGARGPGQRRNFDHYNGWAMHLFPLWYCRISGGLAEPELLPRYRERLRAFLDDAAHLVAGNGAPLFQGRSLIYRFGAAAPFFVGALFDATPLAPGLTRRAGSGMLRYFIDRGAAEEKDVLSLGWHARFPPIRQNYSGPASPYWASQAFAGLLLPPEHPVWTAPEERLPVERGDFTRSLAAPGWLVSGTASDGVIRVVNHGTDHTPPDRPARDDPFYARLAYSTHTAPDLGLRPDLSGDPQAHPRDGDARAPQGPDNRVSLVDGDGALSHRSPLRRVLLAEGVAVSAHTAHWPVLGEPDRERWPAGPAVLTASLVHGPWEVRLVRVAEGTGHPVVIGGHALAAERPPEVTATDDRVVVTRPDGLTSALVVLHPPSGDAALSVRRATAVNAFGTFSATPVYEAGGTLHATAVFLGTTRDAALPPPPEVRLTAGSATVSWPDGTTGEVALGS</sequence>
<proteinExistence type="predicted"/>
<dbReference type="PANTHER" id="PTHR35339:SF4">
    <property type="entry name" value="LINALOOL DEHYDRATASE_ISOMERASE DOMAIN-CONTAINING PROTEIN"/>
    <property type="match status" value="1"/>
</dbReference>
<organism evidence="3 6">
    <name type="scientific">Streptomyces radicis</name>
    <dbReference type="NCBI Taxonomy" id="1750517"/>
    <lineage>
        <taxon>Bacteria</taxon>
        <taxon>Bacillati</taxon>
        <taxon>Actinomycetota</taxon>
        <taxon>Actinomycetes</taxon>
        <taxon>Kitasatosporales</taxon>
        <taxon>Streptomycetaceae</taxon>
        <taxon>Streptomyces</taxon>
    </lineage>
</organism>
<dbReference type="OrthoDB" id="9813465at2"/>
<evidence type="ECO:0000259" key="2">
    <source>
        <dbReference type="Pfam" id="PF10022"/>
    </source>
</evidence>